<dbReference type="PANTHER" id="PTHR30534:SF0">
    <property type="entry name" value="FLAGELLAR MOTOR SWITCH PROTEIN FLIG"/>
    <property type="match status" value="1"/>
</dbReference>
<evidence type="ECO:0000313" key="16">
    <source>
        <dbReference type="Proteomes" id="UP000049455"/>
    </source>
</evidence>
<sequence length="365" mass="38882">MPQALPKKAETASLAMRTALPDFDGDPAADTLTRRQKAAVVVHLLVTGGVDPGIRDLPQEQQRMLVRVMTELRFIDKPTLAAVVAEFAGELDAIGLHIPRDPAKLLAGLDGQLSMDVVEMLSAELGLSGTSGDNVWREAAEMPLEDILEMVNAESDEVCAIMLSKLPAERSAEIIAALPSQRADAVAAAFAATEYVTPDAVARIGTAIGRQAAARPPLAFASAPVARVAAILNAATSGVRRTLLDALDARDADFAARVRAAVFSFEDIPKRIDPRDIPKVLRAAGNDFIVAAIKALPAEQHKIGEFILGSISKRMAEQLREEITDRADVADEEAEEAMSAIVAAVRELEESGELSLNMEPEKAAD</sequence>
<dbReference type="Pfam" id="PF01706">
    <property type="entry name" value="FliG_C"/>
    <property type="match status" value="1"/>
</dbReference>
<dbReference type="RefSeq" id="WP_055662398.1">
    <property type="nucleotide sequence ID" value="NZ_CYPR01000043.1"/>
</dbReference>
<comment type="function">
    <text evidence="10">FliG is one of three proteins (FliG, FliN, FliM) that forms the rotor-mounted switch complex (C ring), located at the base of the basal body. This complex interacts with the CheY and CheZ chemotaxis proteins, in addition to contacting components of the motor that determine the direction of flagellar rotation.</text>
</comment>
<evidence type="ECO:0000259" key="13">
    <source>
        <dbReference type="Pfam" id="PF14841"/>
    </source>
</evidence>
<dbReference type="GO" id="GO:0005886">
    <property type="term" value="C:plasma membrane"/>
    <property type="evidence" value="ECO:0007669"/>
    <property type="project" value="UniProtKB-SubCell"/>
</dbReference>
<organism evidence="15 16">
    <name type="scientific">Jannaschia seosinensis</name>
    <dbReference type="NCBI Taxonomy" id="313367"/>
    <lineage>
        <taxon>Bacteria</taxon>
        <taxon>Pseudomonadati</taxon>
        <taxon>Pseudomonadota</taxon>
        <taxon>Alphaproteobacteria</taxon>
        <taxon>Rhodobacterales</taxon>
        <taxon>Roseobacteraceae</taxon>
        <taxon>Jannaschia</taxon>
    </lineage>
</organism>
<proteinExistence type="inferred from homology"/>
<reference evidence="15 16" key="1">
    <citation type="submission" date="2015-09" db="EMBL/GenBank/DDBJ databases">
        <authorList>
            <person name="Jackson K.R."/>
            <person name="Lunt B.L."/>
            <person name="Fisher J.N.B."/>
            <person name="Gardner A.V."/>
            <person name="Bailey M.E."/>
            <person name="Deus L.M."/>
            <person name="Earl A.S."/>
            <person name="Gibby P.D."/>
            <person name="Hartmann K.A."/>
            <person name="Liu J.E."/>
            <person name="Manci A.M."/>
            <person name="Nielsen D.A."/>
            <person name="Solomon M.B."/>
            <person name="Breakwell D.P."/>
            <person name="Burnett S.H."/>
            <person name="Grose J.H."/>
        </authorList>
    </citation>
    <scope>NUCLEOTIDE SEQUENCE [LARGE SCALE GENOMIC DNA]</scope>
    <source>
        <strain evidence="15 16">CECT 7799</strain>
    </source>
</reference>
<keyword evidence="11" id="KW-0175">Coiled coil</keyword>
<dbReference type="OrthoDB" id="7616820at2"/>
<name>A0A0M7B5R5_9RHOB</name>
<feature type="domain" description="Flagellar motor switch protein FliG middle" evidence="13">
    <location>
        <begin position="146"/>
        <end position="214"/>
    </location>
</feature>
<evidence type="ECO:0000256" key="4">
    <source>
        <dbReference type="ARBA" id="ARBA00021870"/>
    </source>
</evidence>
<dbReference type="Pfam" id="PF14842">
    <property type="entry name" value="FliG_N"/>
    <property type="match status" value="1"/>
</dbReference>
<dbReference type="GO" id="GO:0071973">
    <property type="term" value="P:bacterial-type flagellum-dependent cell motility"/>
    <property type="evidence" value="ECO:0007669"/>
    <property type="project" value="InterPro"/>
</dbReference>
<evidence type="ECO:0000259" key="12">
    <source>
        <dbReference type="Pfam" id="PF01706"/>
    </source>
</evidence>
<dbReference type="InterPro" id="IPR032779">
    <property type="entry name" value="FliG_M"/>
</dbReference>
<keyword evidence="5" id="KW-1003">Cell membrane</keyword>
<evidence type="ECO:0000259" key="14">
    <source>
        <dbReference type="Pfam" id="PF14842"/>
    </source>
</evidence>
<dbReference type="GO" id="GO:0009425">
    <property type="term" value="C:bacterial-type flagellum basal body"/>
    <property type="evidence" value="ECO:0007669"/>
    <property type="project" value="UniProtKB-SubCell"/>
</dbReference>
<keyword evidence="9" id="KW-0975">Bacterial flagellum</keyword>
<evidence type="ECO:0000256" key="5">
    <source>
        <dbReference type="ARBA" id="ARBA00022475"/>
    </source>
</evidence>
<dbReference type="GO" id="GO:0006935">
    <property type="term" value="P:chemotaxis"/>
    <property type="evidence" value="ECO:0007669"/>
    <property type="project" value="UniProtKB-KW"/>
</dbReference>
<dbReference type="InterPro" id="IPR000090">
    <property type="entry name" value="Flg_Motor_Flig"/>
</dbReference>
<comment type="subcellular location">
    <subcellularLocation>
        <location evidence="1">Bacterial flagellum basal body</location>
    </subcellularLocation>
    <subcellularLocation>
        <location evidence="2">Cell membrane</location>
        <topology evidence="2">Peripheral membrane protein</topology>
        <orientation evidence="2">Cytoplasmic side</orientation>
    </subcellularLocation>
</comment>
<comment type="similarity">
    <text evidence="3">Belongs to the FliG family.</text>
</comment>
<evidence type="ECO:0000256" key="1">
    <source>
        <dbReference type="ARBA" id="ARBA00004117"/>
    </source>
</evidence>
<keyword evidence="8" id="KW-0472">Membrane</keyword>
<evidence type="ECO:0000256" key="6">
    <source>
        <dbReference type="ARBA" id="ARBA00022500"/>
    </source>
</evidence>
<evidence type="ECO:0000256" key="10">
    <source>
        <dbReference type="ARBA" id="ARBA00025598"/>
    </source>
</evidence>
<dbReference type="InterPro" id="IPR011002">
    <property type="entry name" value="FliG_a-hlx"/>
</dbReference>
<dbReference type="GO" id="GO:0003774">
    <property type="term" value="F:cytoskeletal motor activity"/>
    <property type="evidence" value="ECO:0007669"/>
    <property type="project" value="InterPro"/>
</dbReference>
<dbReference type="Pfam" id="PF14841">
    <property type="entry name" value="FliG_M"/>
    <property type="match status" value="1"/>
</dbReference>
<dbReference type="EMBL" id="CYPR01000043">
    <property type="protein sequence ID" value="CUH26440.1"/>
    <property type="molecule type" value="Genomic_DNA"/>
</dbReference>
<feature type="domain" description="Flagellar motor switch protein FliG N-terminal" evidence="14">
    <location>
        <begin position="32"/>
        <end position="101"/>
    </location>
</feature>
<evidence type="ECO:0000256" key="9">
    <source>
        <dbReference type="ARBA" id="ARBA00023143"/>
    </source>
</evidence>
<dbReference type="Gene3D" id="1.10.220.30">
    <property type="match status" value="3"/>
</dbReference>
<keyword evidence="15" id="KW-0969">Cilium</keyword>
<evidence type="ECO:0000313" key="15">
    <source>
        <dbReference type="EMBL" id="CUH26440.1"/>
    </source>
</evidence>
<evidence type="ECO:0000256" key="7">
    <source>
        <dbReference type="ARBA" id="ARBA00022779"/>
    </source>
</evidence>
<feature type="coiled-coil region" evidence="11">
    <location>
        <begin position="313"/>
        <end position="340"/>
    </location>
</feature>
<feature type="domain" description="Flagellar motor switch protein FliG C-terminal" evidence="12">
    <location>
        <begin position="246"/>
        <end position="356"/>
    </location>
</feature>
<dbReference type="AlphaFoldDB" id="A0A0M7B5R5"/>
<evidence type="ECO:0000256" key="11">
    <source>
        <dbReference type="SAM" id="Coils"/>
    </source>
</evidence>
<keyword evidence="15" id="KW-0282">Flagellum</keyword>
<dbReference type="Proteomes" id="UP000049455">
    <property type="component" value="Unassembled WGS sequence"/>
</dbReference>
<dbReference type="InterPro" id="IPR023087">
    <property type="entry name" value="Flg_Motor_Flig_C"/>
</dbReference>
<dbReference type="PRINTS" id="PR00954">
    <property type="entry name" value="FLGMOTORFLIG"/>
</dbReference>
<dbReference type="PANTHER" id="PTHR30534">
    <property type="entry name" value="FLAGELLAR MOTOR SWITCH PROTEIN FLIG"/>
    <property type="match status" value="1"/>
</dbReference>
<protein>
    <recommendedName>
        <fullName evidence="4">Flagellar motor switch protein FliG</fullName>
    </recommendedName>
</protein>
<keyword evidence="16" id="KW-1185">Reference proteome</keyword>
<keyword evidence="15" id="KW-0966">Cell projection</keyword>
<evidence type="ECO:0000256" key="2">
    <source>
        <dbReference type="ARBA" id="ARBA00004413"/>
    </source>
</evidence>
<evidence type="ECO:0000256" key="8">
    <source>
        <dbReference type="ARBA" id="ARBA00023136"/>
    </source>
</evidence>
<dbReference type="SUPFAM" id="SSF48029">
    <property type="entry name" value="FliG"/>
    <property type="match status" value="1"/>
</dbReference>
<dbReference type="STRING" id="313367.JSE7799_00735"/>
<keyword evidence="6" id="KW-0145">Chemotaxis</keyword>
<gene>
    <name evidence="15" type="primary">fliG</name>
    <name evidence="15" type="ORF">JSE7799_00735</name>
</gene>
<accession>A0A0M7B5R5</accession>
<dbReference type="InterPro" id="IPR028263">
    <property type="entry name" value="FliG_N"/>
</dbReference>
<keyword evidence="7" id="KW-0283">Flagellar rotation</keyword>
<evidence type="ECO:0000256" key="3">
    <source>
        <dbReference type="ARBA" id="ARBA00010299"/>
    </source>
</evidence>